<keyword evidence="1" id="KW-1133">Transmembrane helix</keyword>
<dbReference type="PANTHER" id="PTHR36414:SF1">
    <property type="entry name" value="PROTEIN SUR7"/>
    <property type="match status" value="1"/>
</dbReference>
<gene>
    <name evidence="2" type="ORF">VC83_08448</name>
</gene>
<dbReference type="EMBL" id="KV441411">
    <property type="protein sequence ID" value="OAF55210.2"/>
    <property type="molecule type" value="Genomic_DNA"/>
</dbReference>
<dbReference type="AlphaFoldDB" id="A0A177A0U8"/>
<proteinExistence type="predicted"/>
<dbReference type="RefSeq" id="XP_024320511.1">
    <property type="nucleotide sequence ID" value="XM_024472000.1"/>
</dbReference>
<sequence>MAGAGKRGILGAVSWIFLAGALVMLWLVVLSGVTHQTPLNKIWFLRADTSGIADARPISQWTFWHVCGDHNDNCGASVPALPLGYAWRGNSNGAPAALVGSHGHDTTSKYYYYMWRFGWVFFFIAFIFANLAALSGFLSCLRLVAGATGLLTLAATFCLCLAACLMTAVFVKARDRFQDEGRSASVGRYAFAFTWSSLVLLFVSACLFLGGVLIGRKKRDTGTNAKETAYNDNVGYPPGNQGFATDNVQSGYTTTVPQRTDIIREQVPEPTTARSGQRMRGLFPRYREASLV</sequence>
<dbReference type="GO" id="GO:0005938">
    <property type="term" value="C:cell cortex"/>
    <property type="evidence" value="ECO:0007669"/>
    <property type="project" value="TreeGrafter"/>
</dbReference>
<dbReference type="GO" id="GO:0006897">
    <property type="term" value="P:endocytosis"/>
    <property type="evidence" value="ECO:0007669"/>
    <property type="project" value="TreeGrafter"/>
</dbReference>
<dbReference type="Pfam" id="PF06687">
    <property type="entry name" value="SUR7"/>
    <property type="match status" value="1"/>
</dbReference>
<dbReference type="GO" id="GO:0045121">
    <property type="term" value="C:membrane raft"/>
    <property type="evidence" value="ECO:0007669"/>
    <property type="project" value="TreeGrafter"/>
</dbReference>
<dbReference type="InterPro" id="IPR009571">
    <property type="entry name" value="SUR7/Rim9-like_fungi"/>
</dbReference>
<dbReference type="GO" id="GO:0005886">
    <property type="term" value="C:plasma membrane"/>
    <property type="evidence" value="ECO:0007669"/>
    <property type="project" value="InterPro"/>
</dbReference>
<dbReference type="OrthoDB" id="5419460at2759"/>
<dbReference type="GeneID" id="36291489"/>
<reference evidence="2" key="1">
    <citation type="submission" date="2016-03" db="EMBL/GenBank/DDBJ databases">
        <title>Updated assembly of Pseudogymnoascus destructans, the fungus causing white-nose syndrome of bats.</title>
        <authorList>
            <person name="Palmer J.M."/>
            <person name="Drees K.P."/>
            <person name="Foster J.T."/>
            <person name="Lindner D.L."/>
        </authorList>
    </citation>
    <scope>NUCLEOTIDE SEQUENCE [LARGE SCALE GENOMIC DNA]</scope>
    <source>
        <strain evidence="2">20631-21</strain>
    </source>
</reference>
<accession>A0A177A0U8</accession>
<dbReference type="PANTHER" id="PTHR36414">
    <property type="entry name" value="PROTEIN SUR7"/>
    <property type="match status" value="1"/>
</dbReference>
<dbReference type="GO" id="GO:0030866">
    <property type="term" value="P:cortical actin cytoskeleton organization"/>
    <property type="evidence" value="ECO:0007669"/>
    <property type="project" value="TreeGrafter"/>
</dbReference>
<evidence type="ECO:0000256" key="1">
    <source>
        <dbReference type="SAM" id="Phobius"/>
    </source>
</evidence>
<protein>
    <submittedName>
        <fullName evidence="2">Uncharacterized protein</fullName>
    </submittedName>
</protein>
<dbReference type="Gene3D" id="1.20.140.150">
    <property type="match status" value="1"/>
</dbReference>
<dbReference type="eggNOG" id="ENOG502RKFF">
    <property type="taxonomic scope" value="Eukaryota"/>
</dbReference>
<dbReference type="VEuPathDB" id="FungiDB:GMDG_08133"/>
<organism evidence="2">
    <name type="scientific">Pseudogymnoascus destructans</name>
    <dbReference type="NCBI Taxonomy" id="655981"/>
    <lineage>
        <taxon>Eukaryota</taxon>
        <taxon>Fungi</taxon>
        <taxon>Dikarya</taxon>
        <taxon>Ascomycota</taxon>
        <taxon>Pezizomycotina</taxon>
        <taxon>Leotiomycetes</taxon>
        <taxon>Thelebolales</taxon>
        <taxon>Thelebolaceae</taxon>
        <taxon>Pseudogymnoascus</taxon>
    </lineage>
</organism>
<dbReference type="Proteomes" id="UP000077154">
    <property type="component" value="Unassembled WGS sequence"/>
</dbReference>
<dbReference type="GO" id="GO:0032185">
    <property type="term" value="P:septin cytoskeleton organization"/>
    <property type="evidence" value="ECO:0007669"/>
    <property type="project" value="TreeGrafter"/>
</dbReference>
<feature type="transmembrane region" description="Helical" evidence="1">
    <location>
        <begin position="12"/>
        <end position="33"/>
    </location>
</feature>
<feature type="transmembrane region" description="Helical" evidence="1">
    <location>
        <begin position="150"/>
        <end position="171"/>
    </location>
</feature>
<evidence type="ECO:0000313" key="2">
    <source>
        <dbReference type="EMBL" id="OAF55210.2"/>
    </source>
</evidence>
<feature type="transmembrane region" description="Helical" evidence="1">
    <location>
        <begin position="191"/>
        <end position="214"/>
    </location>
</feature>
<keyword evidence="1" id="KW-0812">Transmembrane</keyword>
<dbReference type="GO" id="GO:0031505">
    <property type="term" value="P:fungal-type cell wall organization"/>
    <property type="evidence" value="ECO:0007669"/>
    <property type="project" value="TreeGrafter"/>
</dbReference>
<name>A0A177A0U8_9PEZI</name>
<feature type="transmembrane region" description="Helical" evidence="1">
    <location>
        <begin position="117"/>
        <end position="138"/>
    </location>
</feature>
<keyword evidence="1" id="KW-0472">Membrane</keyword>